<dbReference type="PANTHER" id="PTHR31739">
    <property type="entry name" value="ENT-COPALYL DIPHOSPHATE SYNTHASE, CHLOROPLASTIC"/>
    <property type="match status" value="1"/>
</dbReference>
<dbReference type="InterPro" id="IPR008930">
    <property type="entry name" value="Terpenoid_cyclase/PrenylTrfase"/>
</dbReference>
<dbReference type="Gene3D" id="1.50.10.20">
    <property type="match status" value="1"/>
</dbReference>
<proteinExistence type="predicted"/>
<dbReference type="EMBL" id="MASW01000002">
    <property type="protein sequence ID" value="PXY28301.1"/>
    <property type="molecule type" value="Genomic_DNA"/>
</dbReference>
<dbReference type="Gene3D" id="1.50.10.160">
    <property type="match status" value="1"/>
</dbReference>
<dbReference type="PANTHER" id="PTHR31739:SF25">
    <property type="entry name" value="(E,E)-GERANYLLINALOOL SYNTHASE"/>
    <property type="match status" value="1"/>
</dbReference>
<dbReference type="Proteomes" id="UP000249915">
    <property type="component" value="Unassembled WGS sequence"/>
</dbReference>
<keyword evidence="3" id="KW-1185">Reference proteome</keyword>
<dbReference type="GO" id="GO:0010333">
    <property type="term" value="F:terpene synthase activity"/>
    <property type="evidence" value="ECO:0007669"/>
    <property type="project" value="InterPro"/>
</dbReference>
<feature type="domain" description="Squalene cyclase C-terminal" evidence="1">
    <location>
        <begin position="337"/>
        <end position="436"/>
    </location>
</feature>
<dbReference type="InterPro" id="IPR050148">
    <property type="entry name" value="Terpene_synthase-like"/>
</dbReference>
<reference evidence="2 3" key="1">
    <citation type="submission" date="2016-07" db="EMBL/GenBank/DDBJ databases">
        <title>Draft genome sequence of Prauserella muralis DSM 45305, isolated from a mould-covered wall in an indoor environment.</title>
        <authorList>
            <person name="Ruckert C."/>
            <person name="Albersmeier A."/>
            <person name="Jiang C.-L."/>
            <person name="Jiang Y."/>
            <person name="Kalinowski J."/>
            <person name="Schneider O."/>
            <person name="Winkler A."/>
            <person name="Zotchev S.B."/>
        </authorList>
    </citation>
    <scope>NUCLEOTIDE SEQUENCE [LARGE SCALE GENOMIC DNA]</scope>
    <source>
        <strain evidence="2 3">DSM 45305</strain>
    </source>
</reference>
<keyword evidence="2" id="KW-0808">Transferase</keyword>
<dbReference type="GO" id="GO:0000287">
    <property type="term" value="F:magnesium ion binding"/>
    <property type="evidence" value="ECO:0007669"/>
    <property type="project" value="TreeGrafter"/>
</dbReference>
<protein>
    <submittedName>
        <fullName evidence="2">Prenyltransferase</fullName>
    </submittedName>
</protein>
<accession>A0A2V4B206</accession>
<evidence type="ECO:0000313" key="3">
    <source>
        <dbReference type="Proteomes" id="UP000249915"/>
    </source>
</evidence>
<dbReference type="InterPro" id="IPR032696">
    <property type="entry name" value="SQ_cyclase_C"/>
</dbReference>
<organism evidence="2 3">
    <name type="scientific">Prauserella muralis</name>
    <dbReference type="NCBI Taxonomy" id="588067"/>
    <lineage>
        <taxon>Bacteria</taxon>
        <taxon>Bacillati</taxon>
        <taxon>Actinomycetota</taxon>
        <taxon>Actinomycetes</taxon>
        <taxon>Pseudonocardiales</taxon>
        <taxon>Pseudonocardiaceae</taxon>
        <taxon>Prauserella</taxon>
    </lineage>
</organism>
<dbReference type="GO" id="GO:0016740">
    <property type="term" value="F:transferase activity"/>
    <property type="evidence" value="ECO:0007669"/>
    <property type="project" value="UniProtKB-KW"/>
</dbReference>
<sequence length="523" mass="55467">MHSHASWLGKATETVAALLSEMSSDPSGRFSPSVYETGRLVAITPSLERHAERVRFLLTEQRPDGRWGGPGDYDIVPTLSATDGLLAEAARPTATPAVAAAAERGLRALRNRLHPTGSLPDTVAVEIVVPSLVDSLNERLRLRGAAPLSTPRDTYGALLAGLRDAVARGHTVPDKLQHSLEVIGAPAQGAAFITPMAGGVVGCSPAATAVWLGDEQIREGGHPSIDYLRGVQDAGGGVPVAAPLALFERSWVLSTLADSGIEFTAPAELVRSLHDAFDEDGAAGGLGLPPDADDTATALYALALLGSPRSPECLWAYQSGEHFSCFPEERTPSTSTNAHVLQAIGASLSGDLPGRERYARALTAVTGWLVEQQSADGTWQDKWHASPYYATVCCATALACYGGEAGSQAARTAVGWVLDSQRADGSWGRWEGTREETAYALRTLLRTGVARDDDAIERAAARGCAFLLAVDPGRRHPALWHDKDLYTPLRVVDTEIFAAQHLALSDPRIAALVAREETRIEAS</sequence>
<dbReference type="GO" id="GO:0016102">
    <property type="term" value="P:diterpenoid biosynthetic process"/>
    <property type="evidence" value="ECO:0007669"/>
    <property type="project" value="TreeGrafter"/>
</dbReference>
<comment type="caution">
    <text evidence="2">The sequence shown here is derived from an EMBL/GenBank/DDBJ whole genome shotgun (WGS) entry which is preliminary data.</text>
</comment>
<name>A0A2V4B206_9PSEU</name>
<dbReference type="AlphaFoldDB" id="A0A2V4B206"/>
<dbReference type="OrthoDB" id="9758578at2"/>
<evidence type="ECO:0000259" key="1">
    <source>
        <dbReference type="Pfam" id="PF13243"/>
    </source>
</evidence>
<gene>
    <name evidence="2" type="ORF">BAY60_10600</name>
</gene>
<dbReference type="RefSeq" id="WP_112282317.1">
    <property type="nucleotide sequence ID" value="NZ_MASW01000002.1"/>
</dbReference>
<evidence type="ECO:0000313" key="2">
    <source>
        <dbReference type="EMBL" id="PXY28301.1"/>
    </source>
</evidence>
<dbReference type="Pfam" id="PF13243">
    <property type="entry name" value="SQHop_cyclase_C"/>
    <property type="match status" value="1"/>
</dbReference>
<dbReference type="SUPFAM" id="SSF48239">
    <property type="entry name" value="Terpenoid cyclases/Protein prenyltransferases"/>
    <property type="match status" value="2"/>
</dbReference>